<keyword evidence="1" id="KW-0472">Membrane</keyword>
<protein>
    <submittedName>
        <fullName evidence="2">Uncharacterized protein</fullName>
    </submittedName>
</protein>
<reference evidence="2 3" key="1">
    <citation type="journal article" date="2024" name="BMC Genomics">
        <title>De novo assembly and annotation of Popillia japonica's genome with initial clues to its potential as an invasive pest.</title>
        <authorList>
            <person name="Cucini C."/>
            <person name="Boschi S."/>
            <person name="Funari R."/>
            <person name="Cardaioli E."/>
            <person name="Iannotti N."/>
            <person name="Marturano G."/>
            <person name="Paoli F."/>
            <person name="Bruttini M."/>
            <person name="Carapelli A."/>
            <person name="Frati F."/>
            <person name="Nardi F."/>
        </authorList>
    </citation>
    <scope>NUCLEOTIDE SEQUENCE [LARGE SCALE GENOMIC DNA]</scope>
    <source>
        <strain evidence="2">DMR45628</strain>
    </source>
</reference>
<keyword evidence="3" id="KW-1185">Reference proteome</keyword>
<sequence>MKYKETDIIQVDISIYTFSVPAAAEFVKENKRFQKHQQQNTWFACSSPEATWPREDQKQRKINITKTSVFLRLCSVSTTIIIIVPVVRTLCSLFA</sequence>
<evidence type="ECO:0000256" key="1">
    <source>
        <dbReference type="SAM" id="Phobius"/>
    </source>
</evidence>
<accession>A0AAW1LA83</accession>
<gene>
    <name evidence="2" type="ORF">QE152_g13359</name>
</gene>
<dbReference type="EMBL" id="JASPKY010000127">
    <property type="protein sequence ID" value="KAK9731764.1"/>
    <property type="molecule type" value="Genomic_DNA"/>
</dbReference>
<evidence type="ECO:0000313" key="3">
    <source>
        <dbReference type="Proteomes" id="UP001458880"/>
    </source>
</evidence>
<organism evidence="2 3">
    <name type="scientific">Popillia japonica</name>
    <name type="common">Japanese beetle</name>
    <dbReference type="NCBI Taxonomy" id="7064"/>
    <lineage>
        <taxon>Eukaryota</taxon>
        <taxon>Metazoa</taxon>
        <taxon>Ecdysozoa</taxon>
        <taxon>Arthropoda</taxon>
        <taxon>Hexapoda</taxon>
        <taxon>Insecta</taxon>
        <taxon>Pterygota</taxon>
        <taxon>Neoptera</taxon>
        <taxon>Endopterygota</taxon>
        <taxon>Coleoptera</taxon>
        <taxon>Polyphaga</taxon>
        <taxon>Scarabaeiformia</taxon>
        <taxon>Scarabaeidae</taxon>
        <taxon>Rutelinae</taxon>
        <taxon>Popillia</taxon>
    </lineage>
</organism>
<proteinExistence type="predicted"/>
<comment type="caution">
    <text evidence="2">The sequence shown here is derived from an EMBL/GenBank/DDBJ whole genome shotgun (WGS) entry which is preliminary data.</text>
</comment>
<evidence type="ECO:0000313" key="2">
    <source>
        <dbReference type="EMBL" id="KAK9731764.1"/>
    </source>
</evidence>
<name>A0AAW1LA83_POPJA</name>
<keyword evidence="1" id="KW-1133">Transmembrane helix</keyword>
<feature type="transmembrane region" description="Helical" evidence="1">
    <location>
        <begin position="69"/>
        <end position="87"/>
    </location>
</feature>
<keyword evidence="1" id="KW-0812">Transmembrane</keyword>
<dbReference type="AlphaFoldDB" id="A0AAW1LA83"/>
<dbReference type="Proteomes" id="UP001458880">
    <property type="component" value="Unassembled WGS sequence"/>
</dbReference>